<evidence type="ECO:0000259" key="6">
    <source>
        <dbReference type="SMART" id="SM00528"/>
    </source>
</evidence>
<comment type="caution">
    <text evidence="7">The sequence shown here is derived from an EMBL/GenBank/DDBJ whole genome shotgun (WGS) entry which is preliminary data.</text>
</comment>
<name>A0A9X2B747_9GAMM</name>
<evidence type="ECO:0000256" key="4">
    <source>
        <dbReference type="ARBA" id="ARBA00023125"/>
    </source>
</evidence>
<gene>
    <name evidence="7" type="ORF">MKI79_10875</name>
</gene>
<dbReference type="InterPro" id="IPR037150">
    <property type="entry name" value="H-NS_C_dom_sf"/>
</dbReference>
<proteinExistence type="inferred from homology"/>
<evidence type="ECO:0000256" key="2">
    <source>
        <dbReference type="ARBA" id="ARBA00010610"/>
    </source>
</evidence>
<feature type="region of interest" description="Disordered" evidence="5">
    <location>
        <begin position="61"/>
        <end position="94"/>
    </location>
</feature>
<dbReference type="GO" id="GO:0003680">
    <property type="term" value="F:minor groove of adenine-thymine-rich DNA binding"/>
    <property type="evidence" value="ECO:0007669"/>
    <property type="project" value="TreeGrafter"/>
</dbReference>
<sequence length="112" mass="12600">MGTNIDNLDLNQLNPNQLKELTQKAQQLIEKKNKEKIDQAFAQLVDVAKSVGLTLDELLAHGQKKKSKPTRKVAPRYRNPKDASQTWTGRGKQPRWVVDALAKGKKLDDLAI</sequence>
<dbReference type="Gene3D" id="4.10.430.10">
    <property type="entry name" value="Histone-like protein H-NS, C-terminal domain"/>
    <property type="match status" value="1"/>
</dbReference>
<evidence type="ECO:0000256" key="5">
    <source>
        <dbReference type="SAM" id="MobiDB-lite"/>
    </source>
</evidence>
<dbReference type="PANTHER" id="PTHR38097">
    <property type="match status" value="1"/>
</dbReference>
<dbReference type="GO" id="GO:0000976">
    <property type="term" value="F:transcription cis-regulatory region binding"/>
    <property type="evidence" value="ECO:0007669"/>
    <property type="project" value="TreeGrafter"/>
</dbReference>
<dbReference type="PANTHER" id="PTHR38097:SF2">
    <property type="entry name" value="DNA-BINDING PROTEIN STPA"/>
    <property type="match status" value="1"/>
</dbReference>
<dbReference type="Proteomes" id="UP001139701">
    <property type="component" value="Unassembled WGS sequence"/>
</dbReference>
<dbReference type="GO" id="GO:0032993">
    <property type="term" value="C:protein-DNA complex"/>
    <property type="evidence" value="ECO:0007669"/>
    <property type="project" value="TreeGrafter"/>
</dbReference>
<keyword evidence="3" id="KW-0963">Cytoplasm</keyword>
<dbReference type="SUPFAM" id="SSF81273">
    <property type="entry name" value="H-NS histone-like proteins"/>
    <property type="match status" value="1"/>
</dbReference>
<evidence type="ECO:0000256" key="1">
    <source>
        <dbReference type="ARBA" id="ARBA00004453"/>
    </source>
</evidence>
<feature type="compositionally biased region" description="Basic residues" evidence="5">
    <location>
        <begin position="62"/>
        <end position="75"/>
    </location>
</feature>
<dbReference type="InterPro" id="IPR027444">
    <property type="entry name" value="H-NS_C_dom"/>
</dbReference>
<reference evidence="7" key="1">
    <citation type="submission" date="2022-02" db="EMBL/GenBank/DDBJ databases">
        <title>Acinetobacter A3.8 sp. nov., isolated from Sediment (Zhairuo Island).</title>
        <authorList>
            <person name="Zheng K."/>
        </authorList>
    </citation>
    <scope>NUCLEOTIDE SEQUENCE</scope>
    <source>
        <strain evidence="7">A3.8</strain>
    </source>
</reference>
<keyword evidence="8" id="KW-1185">Reference proteome</keyword>
<dbReference type="AlphaFoldDB" id="A0A9X2B747"/>
<accession>A0A9X2B747</accession>
<keyword evidence="4" id="KW-0238">DNA-binding</keyword>
<comment type="subcellular location">
    <subcellularLocation>
        <location evidence="1">Cytoplasm</location>
        <location evidence="1">Nucleoid</location>
    </subcellularLocation>
</comment>
<dbReference type="RefSeq" id="WP_241573471.1">
    <property type="nucleotide sequence ID" value="NZ_JAKUML010000021.1"/>
</dbReference>
<dbReference type="GO" id="GO:0003681">
    <property type="term" value="F:bent DNA binding"/>
    <property type="evidence" value="ECO:0007669"/>
    <property type="project" value="TreeGrafter"/>
</dbReference>
<organism evidence="7 8">
    <name type="scientific">Acinetobacter sedimenti</name>
    <dbReference type="NCBI Taxonomy" id="2919922"/>
    <lineage>
        <taxon>Bacteria</taxon>
        <taxon>Pseudomonadati</taxon>
        <taxon>Pseudomonadota</taxon>
        <taxon>Gammaproteobacteria</taxon>
        <taxon>Moraxellales</taxon>
        <taxon>Moraxellaceae</taxon>
        <taxon>Acinetobacter</taxon>
    </lineage>
</organism>
<comment type="similarity">
    <text evidence="2">Belongs to the histone-like protein H-NS family.</text>
</comment>
<dbReference type="GO" id="GO:0009295">
    <property type="term" value="C:nucleoid"/>
    <property type="evidence" value="ECO:0007669"/>
    <property type="project" value="UniProtKB-SubCell"/>
</dbReference>
<evidence type="ECO:0000313" key="8">
    <source>
        <dbReference type="Proteomes" id="UP001139701"/>
    </source>
</evidence>
<dbReference type="SMART" id="SM00528">
    <property type="entry name" value="HNS"/>
    <property type="match status" value="1"/>
</dbReference>
<dbReference type="GO" id="GO:0005829">
    <property type="term" value="C:cytosol"/>
    <property type="evidence" value="ECO:0007669"/>
    <property type="project" value="TreeGrafter"/>
</dbReference>
<feature type="domain" description="DNA-binding protein H-NS-like C-terminal" evidence="6">
    <location>
        <begin position="67"/>
        <end position="112"/>
    </location>
</feature>
<evidence type="ECO:0000256" key="3">
    <source>
        <dbReference type="ARBA" id="ARBA00022490"/>
    </source>
</evidence>
<protein>
    <submittedName>
        <fullName evidence="7">H-NS histone family protein</fullName>
    </submittedName>
</protein>
<dbReference type="Pfam" id="PF00816">
    <property type="entry name" value="Histone_HNS"/>
    <property type="match status" value="1"/>
</dbReference>
<evidence type="ECO:0000313" key="7">
    <source>
        <dbReference type="EMBL" id="MCJ8147383.1"/>
    </source>
</evidence>
<dbReference type="EMBL" id="JAKUML010000021">
    <property type="protein sequence ID" value="MCJ8147383.1"/>
    <property type="molecule type" value="Genomic_DNA"/>
</dbReference>
<dbReference type="GO" id="GO:0001217">
    <property type="term" value="F:DNA-binding transcription repressor activity"/>
    <property type="evidence" value="ECO:0007669"/>
    <property type="project" value="TreeGrafter"/>
</dbReference>